<dbReference type="KEGG" id="csl:COCSUDRAFT_63648"/>
<accession>I0YY25</accession>
<evidence type="ECO:0008006" key="5">
    <source>
        <dbReference type="Google" id="ProtNLM"/>
    </source>
</evidence>
<evidence type="ECO:0000256" key="1">
    <source>
        <dbReference type="ARBA" id="ARBA00022737"/>
    </source>
</evidence>
<dbReference type="GeneID" id="17041282"/>
<sequence>MLSIASCQSADPTEYINKTLCDVSDALSYVTLASKADLNNEAKARSTDDSALARQISQVTIQMAKLTAAVVALEAEGATGSPGIPGTPGTPGLAGASGPTGTTGLMGLSLTGPTGYTGATGDTGMQGPKGETSPTGDTGITGPTGDTGVTGPTGDTGATGDTGPTGGCPFAGHAAESLNFTEPQGTTATALSQYISSTANFLPQSLAQTFLSPPTGASLASIAFTFLSANFLGEVTFAGYVYEWDVAADGPVGQAIFASPPAVSTAPPPPDGGAYITVFNSTTCAALAANTTYAAILSTAGYFTADQRLDLVSIAQGIDPYPNGNLFIASGGAISNDTQHFTSTTWAPYSSSRVEDIAFAVTYL</sequence>
<evidence type="ECO:0000313" key="3">
    <source>
        <dbReference type="EMBL" id="EIE23294.1"/>
    </source>
</evidence>
<keyword evidence="1" id="KW-0677">Repeat</keyword>
<proteinExistence type="predicted"/>
<keyword evidence="4" id="KW-1185">Reference proteome</keyword>
<feature type="compositionally biased region" description="Low complexity" evidence="2">
    <location>
        <begin position="132"/>
        <end position="155"/>
    </location>
</feature>
<dbReference type="EMBL" id="AGSI01000008">
    <property type="protein sequence ID" value="EIE23294.1"/>
    <property type="molecule type" value="Genomic_DNA"/>
</dbReference>
<organism evidence="3 4">
    <name type="scientific">Coccomyxa subellipsoidea (strain C-169)</name>
    <name type="common">Green microalga</name>
    <dbReference type="NCBI Taxonomy" id="574566"/>
    <lineage>
        <taxon>Eukaryota</taxon>
        <taxon>Viridiplantae</taxon>
        <taxon>Chlorophyta</taxon>
        <taxon>core chlorophytes</taxon>
        <taxon>Trebouxiophyceae</taxon>
        <taxon>Trebouxiophyceae incertae sedis</taxon>
        <taxon>Coccomyxaceae</taxon>
        <taxon>Coccomyxa</taxon>
        <taxon>Coccomyxa subellipsoidea</taxon>
    </lineage>
</organism>
<dbReference type="PANTHER" id="PTHR37456:SF3">
    <property type="entry name" value="COLLAGEN ALPHA-1(XXV) CHAIN"/>
    <property type="match status" value="1"/>
</dbReference>
<protein>
    <recommendedName>
        <fullName evidence="5">Collagen-like protein</fullName>
    </recommendedName>
</protein>
<dbReference type="PANTHER" id="PTHR37456">
    <property type="entry name" value="SI:CH211-266K2.1"/>
    <property type="match status" value="1"/>
</dbReference>
<dbReference type="Pfam" id="PF01391">
    <property type="entry name" value="Collagen"/>
    <property type="match status" value="1"/>
</dbReference>
<feature type="region of interest" description="Disordered" evidence="2">
    <location>
        <begin position="115"/>
        <end position="155"/>
    </location>
</feature>
<reference evidence="3 4" key="1">
    <citation type="journal article" date="2012" name="Genome Biol.">
        <title>The genome of the polar eukaryotic microalga coccomyxa subellipsoidea reveals traits of cold adaptation.</title>
        <authorList>
            <person name="Blanc G."/>
            <person name="Agarkova I."/>
            <person name="Grimwood J."/>
            <person name="Kuo A."/>
            <person name="Brueggeman A."/>
            <person name="Dunigan D."/>
            <person name="Gurnon J."/>
            <person name="Ladunga I."/>
            <person name="Lindquist E."/>
            <person name="Lucas S."/>
            <person name="Pangilinan J."/>
            <person name="Proschold T."/>
            <person name="Salamov A."/>
            <person name="Schmutz J."/>
            <person name="Weeks D."/>
            <person name="Yamada T."/>
            <person name="Claverie J.M."/>
            <person name="Grigoriev I."/>
            <person name="Van Etten J."/>
            <person name="Lomsadze A."/>
            <person name="Borodovsky M."/>
        </authorList>
    </citation>
    <scope>NUCLEOTIDE SEQUENCE [LARGE SCALE GENOMIC DNA]</scope>
    <source>
        <strain evidence="3 4">C-169</strain>
    </source>
</reference>
<dbReference type="InterPro" id="IPR050938">
    <property type="entry name" value="Collagen_Structural_Proteins"/>
</dbReference>
<dbReference type="RefSeq" id="XP_005647838.1">
    <property type="nucleotide sequence ID" value="XM_005647781.1"/>
</dbReference>
<evidence type="ECO:0000313" key="4">
    <source>
        <dbReference type="Proteomes" id="UP000007264"/>
    </source>
</evidence>
<dbReference type="Proteomes" id="UP000007264">
    <property type="component" value="Unassembled WGS sequence"/>
</dbReference>
<dbReference type="InterPro" id="IPR008160">
    <property type="entry name" value="Collagen"/>
</dbReference>
<name>I0YY25_COCSC</name>
<evidence type="ECO:0000256" key="2">
    <source>
        <dbReference type="SAM" id="MobiDB-lite"/>
    </source>
</evidence>
<gene>
    <name evidence="3" type="ORF">COCSUDRAFT_63648</name>
</gene>
<dbReference type="eggNOG" id="KOG3544">
    <property type="taxonomic scope" value="Eukaryota"/>
</dbReference>
<dbReference type="AlphaFoldDB" id="I0YY25"/>
<comment type="caution">
    <text evidence="3">The sequence shown here is derived from an EMBL/GenBank/DDBJ whole genome shotgun (WGS) entry which is preliminary data.</text>
</comment>
<dbReference type="STRING" id="574566.I0YY25"/>